<protein>
    <submittedName>
        <fullName evidence="1">Uncharacterized protein</fullName>
    </submittedName>
</protein>
<dbReference type="EMBL" id="KQ086015">
    <property type="protein sequence ID" value="KLO10850.1"/>
    <property type="molecule type" value="Genomic_DNA"/>
</dbReference>
<dbReference type="InParanoid" id="A0A0H2RG41"/>
<gene>
    <name evidence="1" type="ORF">SCHPADRAFT_498788</name>
</gene>
<dbReference type="AlphaFoldDB" id="A0A0H2RG41"/>
<keyword evidence="2" id="KW-1185">Reference proteome</keyword>
<reference evidence="1 2" key="1">
    <citation type="submission" date="2015-04" db="EMBL/GenBank/DDBJ databases">
        <title>Complete genome sequence of Schizopora paradoxa KUC8140, a cosmopolitan wood degrader in East Asia.</title>
        <authorList>
            <consortium name="DOE Joint Genome Institute"/>
            <person name="Min B."/>
            <person name="Park H."/>
            <person name="Jang Y."/>
            <person name="Kim J.-J."/>
            <person name="Kim K.H."/>
            <person name="Pangilinan J."/>
            <person name="Lipzen A."/>
            <person name="Riley R."/>
            <person name="Grigoriev I.V."/>
            <person name="Spatafora J.W."/>
            <person name="Choi I.-G."/>
        </authorList>
    </citation>
    <scope>NUCLEOTIDE SEQUENCE [LARGE SCALE GENOMIC DNA]</scope>
    <source>
        <strain evidence="1 2">KUC8140</strain>
    </source>
</reference>
<dbReference type="Proteomes" id="UP000053477">
    <property type="component" value="Unassembled WGS sequence"/>
</dbReference>
<dbReference type="PROSITE" id="PS51257">
    <property type="entry name" value="PROKAR_LIPOPROTEIN"/>
    <property type="match status" value="1"/>
</dbReference>
<accession>A0A0H2RG41</accession>
<organism evidence="1 2">
    <name type="scientific">Schizopora paradoxa</name>
    <dbReference type="NCBI Taxonomy" id="27342"/>
    <lineage>
        <taxon>Eukaryota</taxon>
        <taxon>Fungi</taxon>
        <taxon>Dikarya</taxon>
        <taxon>Basidiomycota</taxon>
        <taxon>Agaricomycotina</taxon>
        <taxon>Agaricomycetes</taxon>
        <taxon>Hymenochaetales</taxon>
        <taxon>Schizoporaceae</taxon>
        <taxon>Schizopora</taxon>
    </lineage>
</organism>
<name>A0A0H2RG41_9AGAM</name>
<evidence type="ECO:0000313" key="1">
    <source>
        <dbReference type="EMBL" id="KLO10850.1"/>
    </source>
</evidence>
<evidence type="ECO:0000313" key="2">
    <source>
        <dbReference type="Proteomes" id="UP000053477"/>
    </source>
</evidence>
<proteinExistence type="predicted"/>
<sequence>MKGDGERTSVLLWGGGILVLACTNLQTLKPHPLSMLKSLISRRVVNRRPSRCSICNLHAPTHHVHIASAVSFFSSHQLESMGVVPDSLSDTYYGLGAGWSRWCAVGRIYVYVCPRRTRTQIIHTVDG</sequence>